<dbReference type="Proteomes" id="UP000295136">
    <property type="component" value="Unassembled WGS sequence"/>
</dbReference>
<reference evidence="3 4" key="1">
    <citation type="submission" date="2019-03" db="EMBL/GenBank/DDBJ databases">
        <title>Draft genome sequences of novel Actinobacteria.</title>
        <authorList>
            <person name="Sahin N."/>
            <person name="Ay H."/>
            <person name="Saygin H."/>
        </authorList>
    </citation>
    <scope>NUCLEOTIDE SEQUENCE [LARGE SCALE GENOMIC DNA]</scope>
    <source>
        <strain evidence="3 4">6K102</strain>
    </source>
</reference>
<evidence type="ECO:0000259" key="1">
    <source>
        <dbReference type="Pfam" id="PF01370"/>
    </source>
</evidence>
<protein>
    <submittedName>
        <fullName evidence="3">NAD-dependent epimerase/dehydratase family protein</fullName>
    </submittedName>
</protein>
<dbReference type="RefSeq" id="WP_132633048.1">
    <property type="nucleotide sequence ID" value="NZ_SMLD01000068.1"/>
</dbReference>
<accession>A0A4R5FAF3</accession>
<proteinExistence type="predicted"/>
<gene>
    <name evidence="3" type="ORF">E1295_24545</name>
</gene>
<dbReference type="InterPro" id="IPR001509">
    <property type="entry name" value="Epimerase_deHydtase"/>
</dbReference>
<dbReference type="SUPFAM" id="SSF51735">
    <property type="entry name" value="NAD(P)-binding Rossmann-fold domains"/>
    <property type="match status" value="1"/>
</dbReference>
<sequence>MKALVIGATGTLGSAVADALAARHEVVRAARSGQVHADMTDAASVDRLVEEVGPVEHPVRVCDHYLRELHHPLAGRLTLYNETLLLPDDCQRLGLFYAESDSPSAAGLKLLTDLATASAPQQRHAQGIRVTSRAERLSQGPWC</sequence>
<dbReference type="EMBL" id="SMLD01000068">
    <property type="protein sequence ID" value="TDE45166.1"/>
    <property type="molecule type" value="Genomic_DNA"/>
</dbReference>
<feature type="domain" description="NAD-dependent epimerase/dehydratase" evidence="1">
    <location>
        <begin position="3"/>
        <end position="54"/>
    </location>
</feature>
<name>A0A4R5FAF3_9ACTN</name>
<dbReference type="Pfam" id="PF01370">
    <property type="entry name" value="Epimerase"/>
    <property type="match status" value="1"/>
</dbReference>
<organism evidence="3 4">
    <name type="scientific">Nonomuraea mesophila</name>
    <dbReference type="NCBI Taxonomy" id="2530382"/>
    <lineage>
        <taxon>Bacteria</taxon>
        <taxon>Bacillati</taxon>
        <taxon>Actinomycetota</taxon>
        <taxon>Actinomycetes</taxon>
        <taxon>Streptosporangiales</taxon>
        <taxon>Streptosporangiaceae</taxon>
        <taxon>Nonomuraea</taxon>
    </lineage>
</organism>
<evidence type="ECO:0000313" key="4">
    <source>
        <dbReference type="Proteomes" id="UP000295136"/>
    </source>
</evidence>
<dbReference type="InterPro" id="IPR036291">
    <property type="entry name" value="NAD(P)-bd_dom_sf"/>
</dbReference>
<keyword evidence="4" id="KW-1185">Reference proteome</keyword>
<comment type="caution">
    <text evidence="3">The sequence shown here is derived from an EMBL/GenBank/DDBJ whole genome shotgun (WGS) entry which is preliminary data.</text>
</comment>
<dbReference type="Pfam" id="PF17765">
    <property type="entry name" value="MLTR_LBD"/>
    <property type="match status" value="1"/>
</dbReference>
<feature type="domain" description="MmyB-like transcription regulator ligand binding" evidence="2">
    <location>
        <begin position="55"/>
        <end position="111"/>
    </location>
</feature>
<evidence type="ECO:0000313" key="3">
    <source>
        <dbReference type="EMBL" id="TDE45166.1"/>
    </source>
</evidence>
<dbReference type="Gene3D" id="3.40.50.720">
    <property type="entry name" value="NAD(P)-binding Rossmann-like Domain"/>
    <property type="match status" value="1"/>
</dbReference>
<evidence type="ECO:0000259" key="2">
    <source>
        <dbReference type="Pfam" id="PF17765"/>
    </source>
</evidence>
<dbReference type="InterPro" id="IPR041413">
    <property type="entry name" value="MLTR_LBD"/>
</dbReference>
<dbReference type="AlphaFoldDB" id="A0A4R5FAF3"/>